<name>A0A923EED9_CLOTT</name>
<keyword evidence="3" id="KW-0813">Transport</keyword>
<keyword evidence="7 8" id="KW-0472">Membrane</keyword>
<keyword evidence="4" id="KW-0309">Germination</keyword>
<dbReference type="NCBIfam" id="TIGR00912">
    <property type="entry name" value="2A0309"/>
    <property type="match status" value="1"/>
</dbReference>
<protein>
    <submittedName>
        <fullName evidence="9">Endospore germination permease</fullName>
    </submittedName>
</protein>
<sequence>MNNNNIVSSYSLFATLVVTIIGVNVFSYPSELANIVGGDGWIVILLSSIISYFLIYVICKVIRNNDYAHTYEILQNNLGKIFGGLATLSLILYSIFFLSTGLRVFTEEIKMYLLERTPTEFIFLVTILTGSYLVRAELDSLIKFNEISFWLMFIPVIVVFIFSFYDADITNLLPVLNNAPESYLKGIMRSMNRFMGFQILFLILPFVKEKRNIKKIVFNGIIFIALFYVLVFILAVGIFGKEQTKILLWPTITMIKYIDIPGAFIERWEGIIMSIWIIFYFTTFTNHYYFASDLLRKVLNFKDIKLASSIILPFIYLVAIYPKNIAQVYALTERYNSLFFLINLVILPLALLFISSAKKGGRNVR</sequence>
<evidence type="ECO:0000256" key="4">
    <source>
        <dbReference type="ARBA" id="ARBA00022544"/>
    </source>
</evidence>
<evidence type="ECO:0000256" key="1">
    <source>
        <dbReference type="ARBA" id="ARBA00004141"/>
    </source>
</evidence>
<evidence type="ECO:0000313" key="10">
    <source>
        <dbReference type="Proteomes" id="UP000563151"/>
    </source>
</evidence>
<dbReference type="RefSeq" id="WP_173680594.1">
    <property type="nucleotide sequence ID" value="NZ_JAAZWO010000027.1"/>
</dbReference>
<dbReference type="Proteomes" id="UP000563151">
    <property type="component" value="Unassembled WGS sequence"/>
</dbReference>
<evidence type="ECO:0000256" key="5">
    <source>
        <dbReference type="ARBA" id="ARBA00022692"/>
    </source>
</evidence>
<feature type="transmembrane region" description="Helical" evidence="8">
    <location>
        <begin position="118"/>
        <end position="135"/>
    </location>
</feature>
<comment type="similarity">
    <text evidence="2">Belongs to the amino acid-polyamine-organocation (APC) superfamily. Spore germination protein (SGP) (TC 2.A.3.9) family.</text>
</comment>
<feature type="transmembrane region" description="Helical" evidence="8">
    <location>
        <begin position="40"/>
        <end position="58"/>
    </location>
</feature>
<feature type="transmembrane region" description="Helical" evidence="8">
    <location>
        <begin position="334"/>
        <end position="355"/>
    </location>
</feature>
<dbReference type="PANTHER" id="PTHR34975">
    <property type="entry name" value="SPORE GERMINATION PROTEIN A2"/>
    <property type="match status" value="1"/>
</dbReference>
<evidence type="ECO:0000256" key="7">
    <source>
        <dbReference type="ARBA" id="ARBA00023136"/>
    </source>
</evidence>
<feature type="transmembrane region" description="Helical" evidence="8">
    <location>
        <begin position="78"/>
        <end position="98"/>
    </location>
</feature>
<feature type="transmembrane region" description="Helical" evidence="8">
    <location>
        <begin position="7"/>
        <end position="28"/>
    </location>
</feature>
<dbReference type="GO" id="GO:0009847">
    <property type="term" value="P:spore germination"/>
    <property type="evidence" value="ECO:0007669"/>
    <property type="project" value="InterPro"/>
</dbReference>
<feature type="transmembrane region" description="Helical" evidence="8">
    <location>
        <begin position="216"/>
        <end position="239"/>
    </location>
</feature>
<dbReference type="EMBL" id="JAAZWO010000027">
    <property type="protein sequence ID" value="MBC2399410.1"/>
    <property type="molecule type" value="Genomic_DNA"/>
</dbReference>
<evidence type="ECO:0000256" key="3">
    <source>
        <dbReference type="ARBA" id="ARBA00022448"/>
    </source>
</evidence>
<gene>
    <name evidence="9" type="ORF">HGG79_16775</name>
</gene>
<feature type="transmembrane region" description="Helical" evidence="8">
    <location>
        <begin position="187"/>
        <end position="204"/>
    </location>
</feature>
<evidence type="ECO:0000313" key="9">
    <source>
        <dbReference type="EMBL" id="MBC2399410.1"/>
    </source>
</evidence>
<dbReference type="GO" id="GO:0016020">
    <property type="term" value="C:membrane"/>
    <property type="evidence" value="ECO:0007669"/>
    <property type="project" value="UniProtKB-SubCell"/>
</dbReference>
<feature type="transmembrane region" description="Helical" evidence="8">
    <location>
        <begin position="147"/>
        <end position="167"/>
    </location>
</feature>
<keyword evidence="10" id="KW-1185">Reference proteome</keyword>
<proteinExistence type="inferred from homology"/>
<keyword evidence="5 8" id="KW-0812">Transmembrane</keyword>
<dbReference type="Gene3D" id="1.20.1740.10">
    <property type="entry name" value="Amino acid/polyamine transporter I"/>
    <property type="match status" value="1"/>
</dbReference>
<keyword evidence="6 8" id="KW-1133">Transmembrane helix</keyword>
<evidence type="ECO:0000256" key="8">
    <source>
        <dbReference type="SAM" id="Phobius"/>
    </source>
</evidence>
<evidence type="ECO:0000256" key="2">
    <source>
        <dbReference type="ARBA" id="ARBA00007998"/>
    </source>
</evidence>
<dbReference type="PANTHER" id="PTHR34975:SF2">
    <property type="entry name" value="SPORE GERMINATION PROTEIN A2"/>
    <property type="match status" value="1"/>
</dbReference>
<reference evidence="9 10" key="1">
    <citation type="submission" date="2020-04" db="EMBL/GenBank/DDBJ databases">
        <title>Genomic insights into acetone-butanol-ethanol (ABE) fermentation by sequencing solventogenic clostridia strains.</title>
        <authorList>
            <person name="Brown S."/>
        </authorList>
    </citation>
    <scope>NUCLEOTIDE SEQUENCE [LARGE SCALE GENOMIC DNA]</scope>
    <source>
        <strain evidence="9 10">DJ011</strain>
    </source>
</reference>
<dbReference type="AlphaFoldDB" id="A0A923EED9"/>
<dbReference type="Pfam" id="PF03845">
    <property type="entry name" value="Spore_permease"/>
    <property type="match status" value="1"/>
</dbReference>
<organism evidence="9 10">
    <name type="scientific">Clostridium tetanomorphum</name>
    <dbReference type="NCBI Taxonomy" id="1553"/>
    <lineage>
        <taxon>Bacteria</taxon>
        <taxon>Bacillati</taxon>
        <taxon>Bacillota</taxon>
        <taxon>Clostridia</taxon>
        <taxon>Eubacteriales</taxon>
        <taxon>Clostridiaceae</taxon>
        <taxon>Clostridium</taxon>
    </lineage>
</organism>
<accession>A0A923EED9</accession>
<comment type="caution">
    <text evidence="9">The sequence shown here is derived from an EMBL/GenBank/DDBJ whole genome shotgun (WGS) entry which is preliminary data.</text>
</comment>
<comment type="subcellular location">
    <subcellularLocation>
        <location evidence="1">Membrane</location>
        <topology evidence="1">Multi-pass membrane protein</topology>
    </subcellularLocation>
</comment>
<feature type="transmembrane region" description="Helical" evidence="8">
    <location>
        <begin position="303"/>
        <end position="322"/>
    </location>
</feature>
<dbReference type="InterPro" id="IPR004761">
    <property type="entry name" value="Spore_GerAB"/>
</dbReference>
<feature type="transmembrane region" description="Helical" evidence="8">
    <location>
        <begin position="271"/>
        <end position="291"/>
    </location>
</feature>
<evidence type="ECO:0000256" key="6">
    <source>
        <dbReference type="ARBA" id="ARBA00022989"/>
    </source>
</evidence>